<protein>
    <submittedName>
        <fullName evidence="3">Uncharacterized protein</fullName>
    </submittedName>
</protein>
<comment type="caution">
    <text evidence="3">The sequence shown here is derived from an EMBL/GenBank/DDBJ whole genome shotgun (WGS) entry which is preliminary data.</text>
</comment>
<keyword evidence="2" id="KW-0812">Transmembrane</keyword>
<proteinExistence type="predicted"/>
<keyword evidence="2" id="KW-0472">Membrane</keyword>
<evidence type="ECO:0000256" key="1">
    <source>
        <dbReference type="SAM" id="MobiDB-lite"/>
    </source>
</evidence>
<name>A0ABP3SE92_9ACTN</name>
<feature type="region of interest" description="Disordered" evidence="1">
    <location>
        <begin position="49"/>
        <end position="123"/>
    </location>
</feature>
<accession>A0ABP3SE92</accession>
<keyword evidence="4" id="KW-1185">Reference proteome</keyword>
<reference evidence="4" key="1">
    <citation type="journal article" date="2019" name="Int. J. Syst. Evol. Microbiol.">
        <title>The Global Catalogue of Microorganisms (GCM) 10K type strain sequencing project: providing services to taxonomists for standard genome sequencing and annotation.</title>
        <authorList>
            <consortium name="The Broad Institute Genomics Platform"/>
            <consortium name="The Broad Institute Genome Sequencing Center for Infectious Disease"/>
            <person name="Wu L."/>
            <person name="Ma J."/>
        </authorList>
    </citation>
    <scope>NUCLEOTIDE SEQUENCE [LARGE SCALE GENOMIC DNA]</scope>
    <source>
        <strain evidence="4">JCM 10671</strain>
    </source>
</reference>
<organism evidence="3 4">
    <name type="scientific">Sporichthya brevicatena</name>
    <dbReference type="NCBI Taxonomy" id="171442"/>
    <lineage>
        <taxon>Bacteria</taxon>
        <taxon>Bacillati</taxon>
        <taxon>Actinomycetota</taxon>
        <taxon>Actinomycetes</taxon>
        <taxon>Sporichthyales</taxon>
        <taxon>Sporichthyaceae</taxon>
        <taxon>Sporichthya</taxon>
    </lineage>
</organism>
<dbReference type="Proteomes" id="UP001500957">
    <property type="component" value="Unassembled WGS sequence"/>
</dbReference>
<keyword evidence="2" id="KW-1133">Transmembrane helix</keyword>
<evidence type="ECO:0000313" key="3">
    <source>
        <dbReference type="EMBL" id="GAA0635246.1"/>
    </source>
</evidence>
<dbReference type="EMBL" id="BAAAHE010000048">
    <property type="protein sequence ID" value="GAA0635246.1"/>
    <property type="molecule type" value="Genomic_DNA"/>
</dbReference>
<feature type="transmembrane region" description="Helical" evidence="2">
    <location>
        <begin position="12"/>
        <end position="33"/>
    </location>
</feature>
<sequence length="123" mass="12879">MNLPRTLFGGRVRTSTVGLMAAFLAVLTLWILIRPEPLGYTEEVVTVRKTRATPTPRPEPTVTPAPAATPRPTPTPSRTPRPSGAPQATPTPAPTPAGGVADLFGTPDPTPEPTPTPAPRGLF</sequence>
<gene>
    <name evidence="3" type="ORF">GCM10009547_44270</name>
</gene>
<evidence type="ECO:0000313" key="4">
    <source>
        <dbReference type="Proteomes" id="UP001500957"/>
    </source>
</evidence>
<feature type="compositionally biased region" description="Pro residues" evidence="1">
    <location>
        <begin position="55"/>
        <end position="79"/>
    </location>
</feature>
<feature type="compositionally biased region" description="Pro residues" evidence="1">
    <location>
        <begin position="108"/>
        <end position="123"/>
    </location>
</feature>
<evidence type="ECO:0000256" key="2">
    <source>
        <dbReference type="SAM" id="Phobius"/>
    </source>
</evidence>
<dbReference type="RefSeq" id="WP_344608908.1">
    <property type="nucleotide sequence ID" value="NZ_BAAAHE010000048.1"/>
</dbReference>